<dbReference type="InterPro" id="IPR002123">
    <property type="entry name" value="Plipid/glycerol_acylTrfase"/>
</dbReference>
<dbReference type="GO" id="GO:0005524">
    <property type="term" value="F:ATP binding"/>
    <property type="evidence" value="ECO:0007669"/>
    <property type="project" value="UniProtKB-KW"/>
</dbReference>
<evidence type="ECO:0000256" key="7">
    <source>
        <dbReference type="ARBA" id="ARBA00023315"/>
    </source>
</evidence>
<dbReference type="GO" id="GO:0006139">
    <property type="term" value="P:nucleobase-containing compound metabolic process"/>
    <property type="evidence" value="ECO:0007669"/>
    <property type="project" value="InterPro"/>
</dbReference>
<comment type="catalytic activity">
    <reaction evidence="9">
        <text>CMP + ATP = CDP + ADP</text>
        <dbReference type="Rhea" id="RHEA:11600"/>
        <dbReference type="ChEBI" id="CHEBI:30616"/>
        <dbReference type="ChEBI" id="CHEBI:58069"/>
        <dbReference type="ChEBI" id="CHEBI:60377"/>
        <dbReference type="ChEBI" id="CHEBI:456216"/>
        <dbReference type="EC" id="2.7.4.25"/>
    </reaction>
</comment>
<keyword evidence="7" id="KW-0012">Acyltransferase</keyword>
<keyword evidence="5" id="KW-0418">Kinase</keyword>
<dbReference type="NCBIfam" id="TIGR00017">
    <property type="entry name" value="cmk"/>
    <property type="match status" value="1"/>
</dbReference>
<evidence type="ECO:0000256" key="6">
    <source>
        <dbReference type="ARBA" id="ARBA00022840"/>
    </source>
</evidence>
<dbReference type="Pfam" id="PF01553">
    <property type="entry name" value="Acyltransferase"/>
    <property type="match status" value="1"/>
</dbReference>
<organism evidence="11">
    <name type="scientific">marine sediment metagenome</name>
    <dbReference type="NCBI Taxonomy" id="412755"/>
    <lineage>
        <taxon>unclassified sequences</taxon>
        <taxon>metagenomes</taxon>
        <taxon>ecological metagenomes</taxon>
    </lineage>
</organism>
<dbReference type="GO" id="GO:0003841">
    <property type="term" value="F:1-acylglycerol-3-phosphate O-acyltransferase activity"/>
    <property type="evidence" value="ECO:0007669"/>
    <property type="project" value="TreeGrafter"/>
</dbReference>
<evidence type="ECO:0000256" key="5">
    <source>
        <dbReference type="ARBA" id="ARBA00022777"/>
    </source>
</evidence>
<name>A0A0F9KLG4_9ZZZZ</name>
<keyword evidence="6" id="KW-0067">ATP-binding</keyword>
<accession>A0A0F9KLG4</accession>
<evidence type="ECO:0000259" key="10">
    <source>
        <dbReference type="SMART" id="SM00563"/>
    </source>
</evidence>
<dbReference type="GO" id="GO:0036431">
    <property type="term" value="F:dCMP kinase activity"/>
    <property type="evidence" value="ECO:0007669"/>
    <property type="project" value="InterPro"/>
</dbReference>
<dbReference type="AlphaFoldDB" id="A0A0F9KLG4"/>
<dbReference type="CDD" id="cd02020">
    <property type="entry name" value="CMPK"/>
    <property type="match status" value="1"/>
</dbReference>
<proteinExistence type="inferred from homology"/>
<evidence type="ECO:0000313" key="11">
    <source>
        <dbReference type="EMBL" id="KKM82763.1"/>
    </source>
</evidence>
<keyword evidence="4" id="KW-0547">Nucleotide-binding</keyword>
<evidence type="ECO:0000256" key="4">
    <source>
        <dbReference type="ARBA" id="ARBA00022741"/>
    </source>
</evidence>
<keyword evidence="3" id="KW-0808">Transferase</keyword>
<dbReference type="Gene3D" id="3.40.50.300">
    <property type="entry name" value="P-loop containing nucleotide triphosphate hydrolases"/>
    <property type="match status" value="1"/>
</dbReference>
<dbReference type="EMBL" id="LAZR01007811">
    <property type="protein sequence ID" value="KKM82763.1"/>
    <property type="molecule type" value="Genomic_DNA"/>
</dbReference>
<dbReference type="EC" id="2.7.4.25" evidence="2"/>
<dbReference type="GO" id="GO:0006654">
    <property type="term" value="P:phosphatidic acid biosynthetic process"/>
    <property type="evidence" value="ECO:0007669"/>
    <property type="project" value="TreeGrafter"/>
</dbReference>
<dbReference type="PANTHER" id="PTHR10434">
    <property type="entry name" value="1-ACYL-SN-GLYCEROL-3-PHOSPHATE ACYLTRANSFERASE"/>
    <property type="match status" value="1"/>
</dbReference>
<protein>
    <recommendedName>
        <fullName evidence="2">(d)CMP kinase</fullName>
        <ecNumber evidence="2">2.7.4.25</ecNumber>
    </recommendedName>
</protein>
<dbReference type="InterPro" id="IPR027417">
    <property type="entry name" value="P-loop_NTPase"/>
</dbReference>
<evidence type="ECO:0000256" key="9">
    <source>
        <dbReference type="ARBA" id="ARBA00048478"/>
    </source>
</evidence>
<dbReference type="HAMAP" id="MF_00238">
    <property type="entry name" value="Cytidyl_kinase_type1"/>
    <property type="match status" value="1"/>
</dbReference>
<dbReference type="PANTHER" id="PTHR10434:SF40">
    <property type="entry name" value="1-ACYL-SN-GLYCEROL-3-PHOSPHATE ACYLTRANSFERASE"/>
    <property type="match status" value="1"/>
</dbReference>
<dbReference type="Pfam" id="PF02224">
    <property type="entry name" value="Cytidylate_kin"/>
    <property type="match status" value="1"/>
</dbReference>
<sequence length="437" mass="50006">MIITIDGPAGVGKSTVAKLLAQKLKYSYFDTGAMYRAVTYAFLKNEIDIDDEISVINFLENSFNYEIKEENGLKFYFVNNEDVTEIIRSNYVTDQVSLVSAKPFVRKMLVPMQRKFANDKDMVCEGRDMGTVVFPNAEIKIYLTAKISVRAQRRFKEYIEKHPQDIATLDKNQILQDIQLRDEKDSTRKISPLRKAKDAHHIDTSNLSVDGVVKKIIKKIKKQQKIKFAYRFVKVVSRFILKTFYKYKVYGKENVIKGAAIVTSNHVSFFDPSALTVAIDDEIHFLAKESLFKVPILKNLIRALNAHPISGKESNIQTIKEVKNILKTGKKIVIFPEGTRTDGKITKLLPGVGFLISLSTCTTIPAYIHGAHKVWPRGKKFPKLFGQISCIFGKPIRFEEFEKIDRNKRIPFILARIENELKNLEKWAEDGFKGEQP</sequence>
<comment type="catalytic activity">
    <reaction evidence="8">
        <text>dCMP + ATP = dCDP + ADP</text>
        <dbReference type="Rhea" id="RHEA:25094"/>
        <dbReference type="ChEBI" id="CHEBI:30616"/>
        <dbReference type="ChEBI" id="CHEBI:57566"/>
        <dbReference type="ChEBI" id="CHEBI:58593"/>
        <dbReference type="ChEBI" id="CHEBI:456216"/>
        <dbReference type="EC" id="2.7.4.25"/>
    </reaction>
</comment>
<dbReference type="SUPFAM" id="SSF69593">
    <property type="entry name" value="Glycerol-3-phosphate (1)-acyltransferase"/>
    <property type="match status" value="1"/>
</dbReference>
<reference evidence="11" key="1">
    <citation type="journal article" date="2015" name="Nature">
        <title>Complex archaea that bridge the gap between prokaryotes and eukaryotes.</title>
        <authorList>
            <person name="Spang A."/>
            <person name="Saw J.H."/>
            <person name="Jorgensen S.L."/>
            <person name="Zaremba-Niedzwiedzka K."/>
            <person name="Martijn J."/>
            <person name="Lind A.E."/>
            <person name="van Eijk R."/>
            <person name="Schleper C."/>
            <person name="Guy L."/>
            <person name="Ettema T.J."/>
        </authorList>
    </citation>
    <scope>NUCLEOTIDE SEQUENCE</scope>
</reference>
<dbReference type="CDD" id="cd07989">
    <property type="entry name" value="LPLAT_AGPAT-like"/>
    <property type="match status" value="1"/>
</dbReference>
<feature type="domain" description="Phospholipid/glycerol acyltransferase" evidence="10">
    <location>
        <begin position="260"/>
        <end position="371"/>
    </location>
</feature>
<gene>
    <name evidence="11" type="ORF">LCGC14_1316280</name>
</gene>
<dbReference type="InterPro" id="IPR003136">
    <property type="entry name" value="Cytidylate_kin"/>
</dbReference>
<comment type="similarity">
    <text evidence="1">Belongs to the cytidylate kinase family. Type 1 subfamily.</text>
</comment>
<dbReference type="SMART" id="SM00563">
    <property type="entry name" value="PlsC"/>
    <property type="match status" value="1"/>
</dbReference>
<dbReference type="InterPro" id="IPR011994">
    <property type="entry name" value="Cytidylate_kinase_dom"/>
</dbReference>
<comment type="caution">
    <text evidence="11">The sequence shown here is derived from an EMBL/GenBank/DDBJ whole genome shotgun (WGS) entry which is preliminary data.</text>
</comment>
<evidence type="ECO:0000256" key="2">
    <source>
        <dbReference type="ARBA" id="ARBA00012906"/>
    </source>
</evidence>
<evidence type="ECO:0000256" key="3">
    <source>
        <dbReference type="ARBA" id="ARBA00022679"/>
    </source>
</evidence>
<evidence type="ECO:0000256" key="8">
    <source>
        <dbReference type="ARBA" id="ARBA00047615"/>
    </source>
</evidence>
<evidence type="ECO:0000256" key="1">
    <source>
        <dbReference type="ARBA" id="ARBA00009427"/>
    </source>
</evidence>
<dbReference type="SUPFAM" id="SSF52540">
    <property type="entry name" value="P-loop containing nucleoside triphosphate hydrolases"/>
    <property type="match status" value="1"/>
</dbReference>